<accession>A0ABW6A6N1</accession>
<dbReference type="RefSeq" id="WP_386100445.1">
    <property type="nucleotide sequence ID" value="NZ_JBHUOZ010000003.1"/>
</dbReference>
<dbReference type="Proteomes" id="UP001597511">
    <property type="component" value="Unassembled WGS sequence"/>
</dbReference>
<feature type="signal peptide" evidence="1">
    <location>
        <begin position="1"/>
        <end position="19"/>
    </location>
</feature>
<dbReference type="EC" id="3.4.11.-" evidence="3"/>
<proteinExistence type="predicted"/>
<dbReference type="Gene3D" id="1.10.390.10">
    <property type="entry name" value="Neutral Protease Domain 2"/>
    <property type="match status" value="1"/>
</dbReference>
<keyword evidence="4" id="KW-1185">Reference proteome</keyword>
<comment type="caution">
    <text evidence="3">The sequence shown here is derived from an EMBL/GenBank/DDBJ whole genome shotgun (WGS) entry which is preliminary data.</text>
</comment>
<keyword evidence="1" id="KW-0732">Signal</keyword>
<dbReference type="EMBL" id="JBHUOZ010000003">
    <property type="protein sequence ID" value="MFD2920998.1"/>
    <property type="molecule type" value="Genomic_DNA"/>
</dbReference>
<keyword evidence="3" id="KW-0645">Protease</keyword>
<evidence type="ECO:0000256" key="1">
    <source>
        <dbReference type="SAM" id="SignalP"/>
    </source>
</evidence>
<dbReference type="PANTHER" id="PTHR45726:SF3">
    <property type="entry name" value="LEUKOTRIENE A-4 HYDROLASE"/>
    <property type="match status" value="1"/>
</dbReference>
<dbReference type="InterPro" id="IPR034015">
    <property type="entry name" value="M1_LTA4H"/>
</dbReference>
<keyword evidence="3" id="KW-0378">Hydrolase</keyword>
<dbReference type="Gene3D" id="2.60.40.1730">
    <property type="entry name" value="tricorn interacting facor f3 domain"/>
    <property type="match status" value="1"/>
</dbReference>
<gene>
    <name evidence="3" type="ORF">ACFS6H_14835</name>
</gene>
<organism evidence="3 4">
    <name type="scientific">Terrimonas rubra</name>
    <dbReference type="NCBI Taxonomy" id="1035890"/>
    <lineage>
        <taxon>Bacteria</taxon>
        <taxon>Pseudomonadati</taxon>
        <taxon>Bacteroidota</taxon>
        <taxon>Chitinophagia</taxon>
        <taxon>Chitinophagales</taxon>
        <taxon>Chitinophagaceae</taxon>
        <taxon>Terrimonas</taxon>
    </lineage>
</organism>
<sequence length="948" mass="109343">MKRFTLTIPALLVYVIQLAAQHNYWQQEVNYTIRVKLDDTKHSLKGNISMDYTNHSPDTLHYIWFHIWPNAYKNDKTAFSDQQLQNDNTRFYFSGDEEKGYINQLDFKVDGEPAATTDHPQHIDILKLVLNTPLAPGKTIQISTPFHVKLPANFSRSGHEGNSYQVTQWYPKPAVYDKDGWHAMPYVDQGEFYSEFGKFDVTIEVPANYVVAATGNLQQANEKEWLKGRRQYTWKPVTTKEKNRYGQVKTIKQLYPASSPAYKTLRYTQDNVHDFAWFADKRFRVAMDSCRLASGRVIETAVYYLPEYENKWVPALQYTKNAVRFYSDAVGEYPYDQVSVVQGPMGFGGGMEYPTITLITPQFYGSQLDRVIAHEVGHNWFYGILGSNERAYPWLDEGVNSYYEKAYMQYYYPGNKAEADLYNAIVETKAVTKTDQPIHTASEDFSGVNYSLIAYEKTASWLKEVETVMGTTAFNQAMQQYFKNWQFKHPQPEDFRNSIQRFAPDTIVSTFDLLDKKGLLPQQQKRKGLAFITPFSKNKFTRADGTRAKTTITLLPAIGINSYDKFMIGAAVTNAFLPPNPFEFFAAPMYATGSKRFTGIGYAQYSLYPEKTFYKIRVRLNAASFSMDDYIDADNRKTIMGFTKLAPELLLVLKEKNANSPFYKYIQFKSFFIKEQDLHFYRDTVISNNDDTTISTKYRKVDNNTTLLQLKLGIENNRKLYPYQANLVIEQGKNFVRAAFTGNYFLNYPWGGGLRTRLFAGKFFYTGDKTFAKQAATDRYHLNMTGANGYEDYTYSDYFIGRNGSNNFQGWTTQQIMVRDGGFKVRTDLLSNKIGRSDDWLSSLNFSSTLFKSQWIPIRLFADIGTYSGGWKKEAETDKFLYNAGLQLSFLKETINIYFPLLYSSVYKDYILSTSNTTSKLTRFLKTVSFSIDVSNFSLRKINRNLLF</sequence>
<dbReference type="InterPro" id="IPR042097">
    <property type="entry name" value="Aminopeptidase_N-like_N_sf"/>
</dbReference>
<dbReference type="CDD" id="cd09604">
    <property type="entry name" value="M1_APN_like"/>
    <property type="match status" value="1"/>
</dbReference>
<dbReference type="GO" id="GO:0004177">
    <property type="term" value="F:aminopeptidase activity"/>
    <property type="evidence" value="ECO:0007669"/>
    <property type="project" value="UniProtKB-KW"/>
</dbReference>
<reference evidence="4" key="1">
    <citation type="journal article" date="2019" name="Int. J. Syst. Evol. Microbiol.">
        <title>The Global Catalogue of Microorganisms (GCM) 10K type strain sequencing project: providing services to taxonomists for standard genome sequencing and annotation.</title>
        <authorList>
            <consortium name="The Broad Institute Genomics Platform"/>
            <consortium name="The Broad Institute Genome Sequencing Center for Infectious Disease"/>
            <person name="Wu L."/>
            <person name="Ma J."/>
        </authorList>
    </citation>
    <scope>NUCLEOTIDE SEQUENCE [LARGE SCALE GENOMIC DNA]</scope>
    <source>
        <strain evidence="4">KCTC 23299</strain>
    </source>
</reference>
<dbReference type="SUPFAM" id="SSF55486">
    <property type="entry name" value="Metalloproteases ('zincins'), catalytic domain"/>
    <property type="match status" value="1"/>
</dbReference>
<dbReference type="Pfam" id="PF01433">
    <property type="entry name" value="Peptidase_M1"/>
    <property type="match status" value="1"/>
</dbReference>
<feature type="domain" description="Peptidase M1 membrane alanine aminopeptidase" evidence="2">
    <location>
        <begin position="316"/>
        <end position="506"/>
    </location>
</feature>
<keyword evidence="3" id="KW-0031">Aminopeptidase</keyword>
<evidence type="ECO:0000313" key="3">
    <source>
        <dbReference type="EMBL" id="MFD2920998.1"/>
    </source>
</evidence>
<name>A0ABW6A6N1_9BACT</name>
<evidence type="ECO:0000259" key="2">
    <source>
        <dbReference type="Pfam" id="PF01433"/>
    </source>
</evidence>
<dbReference type="PANTHER" id="PTHR45726">
    <property type="entry name" value="LEUKOTRIENE A-4 HYDROLASE"/>
    <property type="match status" value="1"/>
</dbReference>
<dbReference type="InterPro" id="IPR014782">
    <property type="entry name" value="Peptidase_M1_dom"/>
</dbReference>
<evidence type="ECO:0000313" key="4">
    <source>
        <dbReference type="Proteomes" id="UP001597511"/>
    </source>
</evidence>
<protein>
    <submittedName>
        <fullName evidence="3">M1 family metallopeptidase</fullName>
        <ecNumber evidence="3">3.4.11.-</ecNumber>
    </submittedName>
</protein>
<dbReference type="InterPro" id="IPR027268">
    <property type="entry name" value="Peptidase_M4/M1_CTD_sf"/>
</dbReference>
<feature type="chain" id="PRO_5046716024" evidence="1">
    <location>
        <begin position="20"/>
        <end position="948"/>
    </location>
</feature>